<sequence length="303" mass="32846">MAGRERFGRILHRVRHAKHPWTGWRRLAVIAAEGLAGLVLLFAVVNLALSLSTFRGDDPAGRMAHELKALWHSPLDGERVSADAFADIYPELGPRPSAERIRAYLAAEAEDGEFLFDHAMADHILQRFGRIDARTVPPGVYVGAHALGPDGPPFVPVTKYLAHYLLFPRHAYILVVPEAGGAVAYSASTAGKLRHRIDRPNLLRAEARPYDYAAYDFPSSGQALHEMTLVATAPGDVRDVARRLDAAIRRLETTEVAYGLMAPNSNTVVGCVLEAAGEITPGDRASMLLALRAPGFGAGCDED</sequence>
<reference evidence="2 3" key="1">
    <citation type="submission" date="2024-09" db="EMBL/GenBank/DDBJ databases">
        <authorList>
            <person name="Sun Q."/>
            <person name="Mori K."/>
        </authorList>
    </citation>
    <scope>NUCLEOTIDE SEQUENCE [LARGE SCALE GENOMIC DNA]</scope>
    <source>
        <strain evidence="2 3">NCAIM B.02621</strain>
    </source>
</reference>
<evidence type="ECO:0008006" key="4">
    <source>
        <dbReference type="Google" id="ProtNLM"/>
    </source>
</evidence>
<evidence type="ECO:0000313" key="2">
    <source>
        <dbReference type="EMBL" id="MFC0632318.1"/>
    </source>
</evidence>
<evidence type="ECO:0000256" key="1">
    <source>
        <dbReference type="SAM" id="Phobius"/>
    </source>
</evidence>
<organism evidence="2 3">
    <name type="scientific">Brevundimonas balnearis</name>
    <dbReference type="NCBI Taxonomy" id="1572858"/>
    <lineage>
        <taxon>Bacteria</taxon>
        <taxon>Pseudomonadati</taxon>
        <taxon>Pseudomonadota</taxon>
        <taxon>Alphaproteobacteria</taxon>
        <taxon>Caulobacterales</taxon>
        <taxon>Caulobacteraceae</taxon>
        <taxon>Brevundimonas</taxon>
    </lineage>
</organism>
<keyword evidence="1" id="KW-0472">Membrane</keyword>
<evidence type="ECO:0000313" key="3">
    <source>
        <dbReference type="Proteomes" id="UP001589906"/>
    </source>
</evidence>
<protein>
    <recommendedName>
        <fullName evidence="4">MacB-like periplasmic core domain-containing protein</fullName>
    </recommendedName>
</protein>
<gene>
    <name evidence="2" type="ORF">ACFFGE_00280</name>
</gene>
<dbReference type="RefSeq" id="WP_376833146.1">
    <property type="nucleotide sequence ID" value="NZ_JBHLSW010000001.1"/>
</dbReference>
<dbReference type="Proteomes" id="UP001589906">
    <property type="component" value="Unassembled WGS sequence"/>
</dbReference>
<keyword evidence="3" id="KW-1185">Reference proteome</keyword>
<proteinExistence type="predicted"/>
<accession>A0ABV6R155</accession>
<comment type="caution">
    <text evidence="2">The sequence shown here is derived from an EMBL/GenBank/DDBJ whole genome shotgun (WGS) entry which is preliminary data.</text>
</comment>
<dbReference type="EMBL" id="JBHLSW010000001">
    <property type="protein sequence ID" value="MFC0632318.1"/>
    <property type="molecule type" value="Genomic_DNA"/>
</dbReference>
<feature type="transmembrane region" description="Helical" evidence="1">
    <location>
        <begin position="27"/>
        <end position="49"/>
    </location>
</feature>
<keyword evidence="1" id="KW-1133">Transmembrane helix</keyword>
<keyword evidence="1" id="KW-0812">Transmembrane</keyword>
<name>A0ABV6R155_9CAUL</name>